<proteinExistence type="predicted"/>
<name>A0A5M6ZAL4_9PROT</name>
<gene>
    <name evidence="1" type="ORF">F1654_12940</name>
</gene>
<evidence type="ECO:0008006" key="3">
    <source>
        <dbReference type="Google" id="ProtNLM"/>
    </source>
</evidence>
<keyword evidence="2" id="KW-1185">Reference proteome</keyword>
<protein>
    <recommendedName>
        <fullName evidence="3">ChaN family lipoprotein</fullName>
    </recommendedName>
</protein>
<reference evidence="1 2" key="1">
    <citation type="submission" date="2019-09" db="EMBL/GenBank/DDBJ databases">
        <authorList>
            <person name="Kevbrin V."/>
            <person name="Grouzdev D.S."/>
        </authorList>
    </citation>
    <scope>NUCLEOTIDE SEQUENCE [LARGE SCALE GENOMIC DNA]</scope>
    <source>
        <strain evidence="1 2">G-192</strain>
    </source>
</reference>
<evidence type="ECO:0000313" key="2">
    <source>
        <dbReference type="Proteomes" id="UP000325122"/>
    </source>
</evidence>
<sequence>MNYIAALYFSHMVLLAGVETASVQCDVPGFDHLIDDLGRGIIVIGELHGTEEGPALLSNLACAAITRNLRTAVLFEAPGQFDEILNSTPGRREAAQAHLCEHMEPFWAWSRDGRGTHALLSAWVNLAEMRGSSANGLTLGAHDLSWGRSEAHSLSQHAKSRAAAMTERISKALSDHAIVIVNVGAAHPTRIRERLLVDAAYDGRPITRVAQRFSGGQAWNCQRSRCQTHDIPGRYRGPASTPGVVRTETIRNYDAVVHLGDATASPALRETDACD</sequence>
<dbReference type="EMBL" id="VWOJ01000005">
    <property type="protein sequence ID" value="KAA5800964.1"/>
    <property type="molecule type" value="Genomic_DNA"/>
</dbReference>
<evidence type="ECO:0000313" key="1">
    <source>
        <dbReference type="EMBL" id="KAA5800964.1"/>
    </source>
</evidence>
<dbReference type="Proteomes" id="UP000325122">
    <property type="component" value="Unassembled WGS sequence"/>
</dbReference>
<accession>A0A5M6ZAL4</accession>
<dbReference type="RefSeq" id="WP_150023983.1">
    <property type="nucleotide sequence ID" value="NZ_VWOJ01000005.1"/>
</dbReference>
<dbReference type="AlphaFoldDB" id="A0A5M6ZAL4"/>
<comment type="caution">
    <text evidence="1">The sequence shown here is derived from an EMBL/GenBank/DDBJ whole genome shotgun (WGS) entry which is preliminary data.</text>
</comment>
<organism evidence="1 2">
    <name type="scientific">Alkalicaulis satelles</name>
    <dbReference type="NCBI Taxonomy" id="2609175"/>
    <lineage>
        <taxon>Bacteria</taxon>
        <taxon>Pseudomonadati</taxon>
        <taxon>Pseudomonadota</taxon>
        <taxon>Alphaproteobacteria</taxon>
        <taxon>Maricaulales</taxon>
        <taxon>Maricaulaceae</taxon>
        <taxon>Alkalicaulis</taxon>
    </lineage>
</organism>